<dbReference type="EMBL" id="VSIV01000017">
    <property type="protein sequence ID" value="TYB36672.1"/>
    <property type="molecule type" value="Genomic_DNA"/>
</dbReference>
<evidence type="ECO:0000313" key="3">
    <source>
        <dbReference type="Proteomes" id="UP000323337"/>
    </source>
</evidence>
<reference evidence="2 3" key="1">
    <citation type="submission" date="2019-08" db="EMBL/GenBank/DDBJ databases">
        <title>Genomic characterization of a novel candidate phylum (ARYD3) from a high temperature, high salinity tertiary oil reservoir in north central Oklahoma, USA.</title>
        <authorList>
            <person name="Youssef N.H."/>
            <person name="Yadav A."/>
            <person name="Elshahed M.S."/>
        </authorList>
    </citation>
    <scope>NUCLEOTIDE SEQUENCE [LARGE SCALE GENOMIC DNA]</scope>
    <source>
        <strain evidence="2">ARYD1</strain>
    </source>
</reference>
<keyword evidence="1" id="KW-0143">Chaperone</keyword>
<comment type="caution">
    <text evidence="2">The sequence shown here is derived from an EMBL/GenBank/DDBJ whole genome shotgun (WGS) entry which is preliminary data.</text>
</comment>
<protein>
    <submittedName>
        <fullName evidence="2">Molecular chaperone TorD family protein</fullName>
    </submittedName>
</protein>
<proteinExistence type="predicted"/>
<name>A0A5D0MXA6_FLESI</name>
<gene>
    <name evidence="2" type="ORF">FXF49_00590</name>
</gene>
<sequence length="243" mass="28698">MKQKNCERLKMETVDIQNTTNLRNLLYSFLSRSYAKEIDREYLLKIDSTLNMLKSYNEIAEDVMLGKGIGIMENFLGKAEDQNDLIEELALKYTTLFLNVSPNDVVKHVHPYESVYLSQEKLVMQEQRDEVLNFYDEYNIGIADDFKEPEDHIAVELAFLQKLNRDIYNDLSENNMSNALEKFKTHHDFMKQHLLRWIHLFGRDLMTADTDGFYDGLANITLGFVRQDFMYVREAIEYFENEI</sequence>
<dbReference type="InterPro" id="IPR050289">
    <property type="entry name" value="TorD/DmsD_chaperones"/>
</dbReference>
<dbReference type="PANTHER" id="PTHR34227">
    <property type="entry name" value="CHAPERONE PROTEIN YCDY"/>
    <property type="match status" value="1"/>
</dbReference>
<dbReference type="AlphaFoldDB" id="A0A5D0MXA6"/>
<dbReference type="InterPro" id="IPR020945">
    <property type="entry name" value="DMSO/NO3_reduct_chaperone"/>
</dbReference>
<dbReference type="Proteomes" id="UP000323337">
    <property type="component" value="Unassembled WGS sequence"/>
</dbReference>
<dbReference type="Pfam" id="PF02613">
    <property type="entry name" value="Nitrate_red_del"/>
    <property type="match status" value="1"/>
</dbReference>
<dbReference type="InterPro" id="IPR036411">
    <property type="entry name" value="TorD-like_sf"/>
</dbReference>
<dbReference type="PANTHER" id="PTHR34227:SF1">
    <property type="entry name" value="DIMETHYL SULFOXIDE REDUCTASE CHAPERONE-RELATED"/>
    <property type="match status" value="1"/>
</dbReference>
<accession>A0A5D0MXA6</accession>
<dbReference type="SUPFAM" id="SSF89155">
    <property type="entry name" value="TorD-like"/>
    <property type="match status" value="1"/>
</dbReference>
<evidence type="ECO:0000256" key="1">
    <source>
        <dbReference type="ARBA" id="ARBA00023186"/>
    </source>
</evidence>
<organism evidence="2 3">
    <name type="scientific">Flexistipes sinusarabici</name>
    <dbReference type="NCBI Taxonomy" id="2352"/>
    <lineage>
        <taxon>Bacteria</taxon>
        <taxon>Pseudomonadati</taxon>
        <taxon>Deferribacterota</taxon>
        <taxon>Deferribacteres</taxon>
        <taxon>Deferribacterales</taxon>
        <taxon>Flexistipitaceae</taxon>
        <taxon>Flexistipes</taxon>
    </lineage>
</organism>
<evidence type="ECO:0000313" key="2">
    <source>
        <dbReference type="EMBL" id="TYB36672.1"/>
    </source>
</evidence>
<dbReference type="Gene3D" id="1.10.3480.10">
    <property type="entry name" value="TorD-like"/>
    <property type="match status" value="1"/>
</dbReference>